<name>A0A2U3Q2B7_9BRAD</name>
<dbReference type="AlphaFoldDB" id="A0A2U3Q2B7"/>
<accession>A0A4Q0R2E8</accession>
<feature type="signal peptide" evidence="1">
    <location>
        <begin position="1"/>
        <end position="17"/>
    </location>
</feature>
<sequence length="131" mass="14738">MIIIGLVAALLTGQALPAMETHQPIQQVQYGVPRHPPPCGDGWDVSARDGMCYPNGYLPPQEQAARQYYYRGGGYGHGRYPVPCGHGADVDIRDGQCYPNGTVPPQFQQGRGYYGGDYYDRGPRRRYYRYY</sequence>
<dbReference type="Proteomes" id="UP000246085">
    <property type="component" value="Chromosome BRAD3257"/>
</dbReference>
<proteinExistence type="predicted"/>
<evidence type="ECO:0000313" key="2">
    <source>
        <dbReference type="EMBL" id="SPP95469.1"/>
    </source>
</evidence>
<evidence type="ECO:0000256" key="1">
    <source>
        <dbReference type="SAM" id="SignalP"/>
    </source>
</evidence>
<dbReference type="EMBL" id="LS398110">
    <property type="protein sequence ID" value="SPP95469.1"/>
    <property type="molecule type" value="Genomic_DNA"/>
</dbReference>
<dbReference type="KEGG" id="bvz:BRAD3257_4483"/>
<evidence type="ECO:0000313" key="3">
    <source>
        <dbReference type="Proteomes" id="UP000246085"/>
    </source>
</evidence>
<dbReference type="RefSeq" id="WP_129143479.1">
    <property type="nucleotide sequence ID" value="NZ_LS398110.1"/>
</dbReference>
<dbReference type="OrthoDB" id="8244419at2"/>
<feature type="chain" id="PRO_5041124764" evidence="1">
    <location>
        <begin position="18"/>
        <end position="131"/>
    </location>
</feature>
<keyword evidence="1" id="KW-0732">Signal</keyword>
<gene>
    <name evidence="2" type="ORF">BRAD3257_4483</name>
</gene>
<reference evidence="2 3" key="1">
    <citation type="submission" date="2018-03" db="EMBL/GenBank/DDBJ databases">
        <authorList>
            <person name="Gully D."/>
        </authorList>
    </citation>
    <scope>NUCLEOTIDE SEQUENCE [LARGE SCALE GENOMIC DNA]</scope>
    <source>
        <strain evidence="2">ORS3257</strain>
    </source>
</reference>
<accession>A0A2U3Q2B7</accession>
<organism evidence="2 3">
    <name type="scientific">Bradyrhizobium vignae</name>
    <dbReference type="NCBI Taxonomy" id="1549949"/>
    <lineage>
        <taxon>Bacteria</taxon>
        <taxon>Pseudomonadati</taxon>
        <taxon>Pseudomonadota</taxon>
        <taxon>Alphaproteobacteria</taxon>
        <taxon>Hyphomicrobiales</taxon>
        <taxon>Nitrobacteraceae</taxon>
        <taxon>Bradyrhizobium</taxon>
    </lineage>
</organism>
<protein>
    <submittedName>
        <fullName evidence="2">Uncharacterized protein</fullName>
    </submittedName>
</protein>